<comment type="caution">
    <text evidence="5">The sequence shown here is derived from an EMBL/GenBank/DDBJ whole genome shotgun (WGS) entry which is preliminary data.</text>
</comment>
<protein>
    <recommendedName>
        <fullName evidence="2">Glycosyltransferase</fullName>
        <ecNumber evidence="2">2.4.2.-</ecNumber>
    </recommendedName>
</protein>
<dbReference type="GO" id="GO:0000139">
    <property type="term" value="C:Golgi membrane"/>
    <property type="evidence" value="ECO:0007669"/>
    <property type="project" value="UniProtKB-SubCell"/>
</dbReference>
<keyword evidence="2" id="KW-0328">Glycosyltransferase</keyword>
<keyword evidence="2" id="KW-0961">Cell wall biogenesis/degradation</keyword>
<dbReference type="EMBL" id="PQIB02000012">
    <property type="protein sequence ID" value="RLM80058.1"/>
    <property type="molecule type" value="Genomic_DNA"/>
</dbReference>
<dbReference type="STRING" id="4540.A0A3L6QHC4"/>
<sequence>MDNKTIILTTLNAAWASPGSVIDLFIDSFRRGVDTSSLLRHLVIVAFDWKAYKRCVKIHPYCFALTTEDVDFSEEKRFQTTGYLEMMWKRLDFLRLVLEKGYSFVFSDADIMWFRNPFPFFYSEGDFQIACDHYVGNATDLRNVANGGFNYVKSNDQSIEFYKFWYSSRFRYPGYHDQDVFNFIKHDPDTADIGLTIKFLSTSYFGGICEPSRNLNKSKIHDLRIMMEDWRNYMSMPPSLKSFGALSWRPLVIKPVRHACGVETVKHVNVFCLHSERRQEAVCPTRVKQAVQGGFDFRAWDKGEPTCYWHGPILSVFQQKQAGKIGPGNMRSQGSGPKSCAPTNTSPTAAHRQITTREHRALVSSSAVPRRDAEIHTSVHDPSDSAVVPAEPEPARPPAVSSAARHCRAGM</sequence>
<dbReference type="InterPro" id="IPR029044">
    <property type="entry name" value="Nucleotide-diphossugar_trans"/>
</dbReference>
<feature type="compositionally biased region" description="Polar residues" evidence="3">
    <location>
        <begin position="330"/>
        <end position="348"/>
    </location>
</feature>
<dbReference type="Pfam" id="PF03407">
    <property type="entry name" value="Nucleotid_trans"/>
    <property type="match status" value="1"/>
</dbReference>
<feature type="domain" description="Nucleotide-diphospho-sugar transferase" evidence="4">
    <location>
        <begin position="38"/>
        <end position="219"/>
    </location>
</feature>
<dbReference type="SUPFAM" id="SSF53448">
    <property type="entry name" value="Nucleotide-diphospho-sugar transferases"/>
    <property type="match status" value="1"/>
</dbReference>
<dbReference type="PANTHER" id="PTHR46038:SF38">
    <property type="entry name" value="GLYCOSYLTRANSFERASE-RELATED"/>
    <property type="match status" value="1"/>
</dbReference>
<keyword evidence="2" id="KW-0808">Transferase</keyword>
<keyword evidence="2" id="KW-0735">Signal-anchor</keyword>
<dbReference type="PANTHER" id="PTHR46038">
    <property type="entry name" value="EXPRESSED PROTEIN-RELATED"/>
    <property type="match status" value="1"/>
</dbReference>
<evidence type="ECO:0000256" key="2">
    <source>
        <dbReference type="RuleBase" id="RU363055"/>
    </source>
</evidence>
<keyword evidence="2" id="KW-0812">Transmembrane</keyword>
<evidence type="ECO:0000313" key="5">
    <source>
        <dbReference type="EMBL" id="RLM80058.1"/>
    </source>
</evidence>
<feature type="region of interest" description="Disordered" evidence="3">
    <location>
        <begin position="324"/>
        <end position="411"/>
    </location>
</feature>
<comment type="similarity">
    <text evidence="1 2">Belongs to the glycosyltransferase 77 family.</text>
</comment>
<evidence type="ECO:0000256" key="1">
    <source>
        <dbReference type="ARBA" id="ARBA00007033"/>
    </source>
</evidence>
<dbReference type="EC" id="2.4.2.-" evidence="2"/>
<comment type="subcellular location">
    <subcellularLocation>
        <location evidence="2">Golgi apparatus membrane</location>
        <topology evidence="2">Single-pass type II membrane protein</topology>
    </subcellularLocation>
</comment>
<dbReference type="OrthoDB" id="540503at2759"/>
<proteinExistence type="inferred from homology"/>
<feature type="compositionally biased region" description="Basic and acidic residues" evidence="3">
    <location>
        <begin position="369"/>
        <end position="383"/>
    </location>
</feature>
<dbReference type="InterPro" id="IPR044821">
    <property type="entry name" value="At1g28695/At4g15970-like"/>
</dbReference>
<evidence type="ECO:0000313" key="6">
    <source>
        <dbReference type="Proteomes" id="UP000275267"/>
    </source>
</evidence>
<dbReference type="AlphaFoldDB" id="A0A3L6QHC4"/>
<evidence type="ECO:0000256" key="3">
    <source>
        <dbReference type="SAM" id="MobiDB-lite"/>
    </source>
</evidence>
<keyword evidence="6" id="KW-1185">Reference proteome</keyword>
<organism evidence="5 6">
    <name type="scientific">Panicum miliaceum</name>
    <name type="common">Proso millet</name>
    <name type="synonym">Broomcorn millet</name>
    <dbReference type="NCBI Taxonomy" id="4540"/>
    <lineage>
        <taxon>Eukaryota</taxon>
        <taxon>Viridiplantae</taxon>
        <taxon>Streptophyta</taxon>
        <taxon>Embryophyta</taxon>
        <taxon>Tracheophyta</taxon>
        <taxon>Spermatophyta</taxon>
        <taxon>Magnoliopsida</taxon>
        <taxon>Liliopsida</taxon>
        <taxon>Poales</taxon>
        <taxon>Poaceae</taxon>
        <taxon>PACMAD clade</taxon>
        <taxon>Panicoideae</taxon>
        <taxon>Panicodae</taxon>
        <taxon>Paniceae</taxon>
        <taxon>Panicinae</taxon>
        <taxon>Panicum</taxon>
        <taxon>Panicum sect. Panicum</taxon>
    </lineage>
</organism>
<keyword evidence="2" id="KW-0333">Golgi apparatus</keyword>
<dbReference type="Proteomes" id="UP000275267">
    <property type="component" value="Unassembled WGS sequence"/>
</dbReference>
<dbReference type="GO" id="GO:0071555">
    <property type="term" value="P:cell wall organization"/>
    <property type="evidence" value="ECO:0007669"/>
    <property type="project" value="UniProtKB-KW"/>
</dbReference>
<evidence type="ECO:0000259" key="4">
    <source>
        <dbReference type="Pfam" id="PF03407"/>
    </source>
</evidence>
<reference evidence="6" key="1">
    <citation type="journal article" date="2019" name="Nat. Commun.">
        <title>The genome of broomcorn millet.</title>
        <authorList>
            <person name="Zou C."/>
            <person name="Miki D."/>
            <person name="Li D."/>
            <person name="Tang Q."/>
            <person name="Xiao L."/>
            <person name="Rajput S."/>
            <person name="Deng P."/>
            <person name="Jia W."/>
            <person name="Huang R."/>
            <person name="Zhang M."/>
            <person name="Sun Y."/>
            <person name="Hu J."/>
            <person name="Fu X."/>
            <person name="Schnable P.S."/>
            <person name="Li F."/>
            <person name="Zhang H."/>
            <person name="Feng B."/>
            <person name="Zhu X."/>
            <person name="Liu R."/>
            <person name="Schnable J.C."/>
            <person name="Zhu J.-K."/>
            <person name="Zhang H."/>
        </authorList>
    </citation>
    <scope>NUCLEOTIDE SEQUENCE [LARGE SCALE GENOMIC DNA]</scope>
</reference>
<name>A0A3L6QHC4_PANMI</name>
<dbReference type="GO" id="GO:0016757">
    <property type="term" value="F:glycosyltransferase activity"/>
    <property type="evidence" value="ECO:0007669"/>
    <property type="project" value="UniProtKB-KW"/>
</dbReference>
<gene>
    <name evidence="5" type="ORF">C2845_PM12G23590</name>
</gene>
<dbReference type="InterPro" id="IPR005069">
    <property type="entry name" value="Nucl-diP-sugar_transferase"/>
</dbReference>
<accession>A0A3L6QHC4</accession>